<organism evidence="5">
    <name type="scientific">uncultured Thermomicrobiales bacterium</name>
    <dbReference type="NCBI Taxonomy" id="1645740"/>
    <lineage>
        <taxon>Bacteria</taxon>
        <taxon>Pseudomonadati</taxon>
        <taxon>Thermomicrobiota</taxon>
        <taxon>Thermomicrobia</taxon>
        <taxon>Thermomicrobiales</taxon>
        <taxon>environmental samples</taxon>
    </lineage>
</organism>
<dbReference type="CDD" id="cd03129">
    <property type="entry name" value="GAT1_Peptidase_E_like"/>
    <property type="match status" value="1"/>
</dbReference>
<proteinExistence type="inferred from homology"/>
<comment type="similarity">
    <text evidence="1">Belongs to the peptidase S51 family.</text>
</comment>
<protein>
    <recommendedName>
        <fullName evidence="6">Cyanophycinase</fullName>
    </recommendedName>
</protein>
<evidence type="ECO:0000313" key="5">
    <source>
        <dbReference type="EMBL" id="CAA9542265.1"/>
    </source>
</evidence>
<keyword evidence="3" id="KW-0378">Hydrolase</keyword>
<accession>A0A6J4U6D1</accession>
<dbReference type="InterPro" id="IPR005320">
    <property type="entry name" value="Peptidase_S51"/>
</dbReference>
<evidence type="ECO:0008006" key="6">
    <source>
        <dbReference type="Google" id="ProtNLM"/>
    </source>
</evidence>
<keyword evidence="2" id="KW-0645">Protease</keyword>
<dbReference type="GO" id="GO:0008236">
    <property type="term" value="F:serine-type peptidase activity"/>
    <property type="evidence" value="ECO:0007669"/>
    <property type="project" value="UniProtKB-KW"/>
</dbReference>
<keyword evidence="4" id="KW-0720">Serine protease</keyword>
<reference evidence="5" key="1">
    <citation type="submission" date="2020-02" db="EMBL/GenBank/DDBJ databases">
        <authorList>
            <person name="Meier V. D."/>
        </authorList>
    </citation>
    <scope>NUCLEOTIDE SEQUENCE</scope>
    <source>
        <strain evidence="5">AVDCRST_MAG88</strain>
    </source>
</reference>
<dbReference type="Pfam" id="PF03575">
    <property type="entry name" value="Peptidase_S51"/>
    <property type="match status" value="1"/>
</dbReference>
<sequence>MGGALVLAGSGEFLPSMAAVDEEMLRRTPGGAPRVAIVPTAAGAEGRVPFDWIERGVRHFAALGADPFGVPILSRAEADDPCHAAALAGADLVYLSGGNPGWLVGALRGTAAWQAIRGVWDRGGTIAGSSAGAMALAALTVAPPAERGRIWLEPVWRPALGLVPGAGILPHYDRLGSERARVLLTAAPPDLTILGIDEDTVVFAVGGAASVLGAGTVTVWRGGRATVRRTGDRLDPALVALP</sequence>
<dbReference type="InterPro" id="IPR029062">
    <property type="entry name" value="Class_I_gatase-like"/>
</dbReference>
<name>A0A6J4U6D1_9BACT</name>
<gene>
    <name evidence="5" type="ORF">AVDCRST_MAG88-112</name>
</gene>
<dbReference type="SUPFAM" id="SSF52317">
    <property type="entry name" value="Class I glutamine amidotransferase-like"/>
    <property type="match status" value="1"/>
</dbReference>
<dbReference type="AlphaFoldDB" id="A0A6J4U6D1"/>
<dbReference type="PANTHER" id="PTHR36175">
    <property type="entry name" value="CYANOPHYCINASE"/>
    <property type="match status" value="1"/>
</dbReference>
<evidence type="ECO:0000256" key="3">
    <source>
        <dbReference type="ARBA" id="ARBA00022801"/>
    </source>
</evidence>
<evidence type="ECO:0000256" key="1">
    <source>
        <dbReference type="ARBA" id="ARBA00006534"/>
    </source>
</evidence>
<dbReference type="PANTHER" id="PTHR36175:SF1">
    <property type="entry name" value="CYANOPHYCINASE"/>
    <property type="match status" value="1"/>
</dbReference>
<dbReference type="EMBL" id="CADCWM010000038">
    <property type="protein sequence ID" value="CAA9542265.1"/>
    <property type="molecule type" value="Genomic_DNA"/>
</dbReference>
<evidence type="ECO:0000256" key="2">
    <source>
        <dbReference type="ARBA" id="ARBA00022670"/>
    </source>
</evidence>
<dbReference type="GO" id="GO:0006508">
    <property type="term" value="P:proteolysis"/>
    <property type="evidence" value="ECO:0007669"/>
    <property type="project" value="UniProtKB-KW"/>
</dbReference>
<dbReference type="Gene3D" id="3.40.50.880">
    <property type="match status" value="1"/>
</dbReference>
<evidence type="ECO:0000256" key="4">
    <source>
        <dbReference type="ARBA" id="ARBA00022825"/>
    </source>
</evidence>